<dbReference type="InterPro" id="IPR050601">
    <property type="entry name" value="CPA3_antiporter_subunitC"/>
</dbReference>
<keyword evidence="4 8" id="KW-0812">Transmembrane</keyword>
<evidence type="ECO:0000313" key="10">
    <source>
        <dbReference type="Proteomes" id="UP000321234"/>
    </source>
</evidence>
<name>A0A5C8ZCX4_9ACTN</name>
<evidence type="ECO:0000256" key="4">
    <source>
        <dbReference type="ARBA" id="ARBA00022692"/>
    </source>
</evidence>
<dbReference type="EMBL" id="VKAC01000006">
    <property type="protein sequence ID" value="TXR55945.1"/>
    <property type="molecule type" value="Genomic_DNA"/>
</dbReference>
<evidence type="ECO:0000256" key="3">
    <source>
        <dbReference type="ARBA" id="ARBA00022475"/>
    </source>
</evidence>
<dbReference type="AlphaFoldDB" id="A0A5C8ZCX4"/>
<reference evidence="9 10" key="1">
    <citation type="submission" date="2019-07" db="EMBL/GenBank/DDBJ databases">
        <title>Quadrisphaera sp. strain DD2A genome sequencing and assembly.</title>
        <authorList>
            <person name="Kim I."/>
        </authorList>
    </citation>
    <scope>NUCLEOTIDE SEQUENCE [LARGE SCALE GENOMIC DNA]</scope>
    <source>
        <strain evidence="9 10">DD2A</strain>
    </source>
</reference>
<feature type="transmembrane region" description="Helical" evidence="8">
    <location>
        <begin position="79"/>
        <end position="100"/>
    </location>
</feature>
<keyword evidence="6 8" id="KW-0472">Membrane</keyword>
<dbReference type="RefSeq" id="WP_147926380.1">
    <property type="nucleotide sequence ID" value="NZ_VKAC01000006.1"/>
</dbReference>
<dbReference type="OrthoDB" id="9799219at2"/>
<dbReference type="InterPro" id="IPR039428">
    <property type="entry name" value="NUOK/Mnh_C1-like"/>
</dbReference>
<organism evidence="9 10">
    <name type="scientific">Quadrisphaera setariae</name>
    <dbReference type="NCBI Taxonomy" id="2593304"/>
    <lineage>
        <taxon>Bacteria</taxon>
        <taxon>Bacillati</taxon>
        <taxon>Actinomycetota</taxon>
        <taxon>Actinomycetes</taxon>
        <taxon>Kineosporiales</taxon>
        <taxon>Kineosporiaceae</taxon>
        <taxon>Quadrisphaera</taxon>
    </lineage>
</organism>
<dbReference type="PANTHER" id="PTHR34583:SF2">
    <property type="entry name" value="ANTIPORTER SUBUNIT MNHC2-RELATED"/>
    <property type="match status" value="1"/>
</dbReference>
<accession>A0A5C8ZCX4</accession>
<comment type="similarity">
    <text evidence="2">Belongs to the CPA3 antiporters (TC 2.A.63) subunit C family.</text>
</comment>
<evidence type="ECO:0000256" key="5">
    <source>
        <dbReference type="ARBA" id="ARBA00022989"/>
    </source>
</evidence>
<feature type="transmembrane region" description="Helical" evidence="8">
    <location>
        <begin position="30"/>
        <end position="50"/>
    </location>
</feature>
<feature type="compositionally biased region" description="Low complexity" evidence="7">
    <location>
        <begin position="126"/>
        <end position="137"/>
    </location>
</feature>
<dbReference type="Gene3D" id="1.10.287.3510">
    <property type="match status" value="1"/>
</dbReference>
<evidence type="ECO:0000256" key="8">
    <source>
        <dbReference type="SAM" id="Phobius"/>
    </source>
</evidence>
<evidence type="ECO:0000256" key="2">
    <source>
        <dbReference type="ARBA" id="ARBA00010388"/>
    </source>
</evidence>
<feature type="transmembrane region" description="Helical" evidence="8">
    <location>
        <begin position="6"/>
        <end position="23"/>
    </location>
</feature>
<evidence type="ECO:0000313" key="9">
    <source>
        <dbReference type="EMBL" id="TXR55945.1"/>
    </source>
</evidence>
<sequence length="184" mass="18187">MSPTIVLTLAIGGLVATGVYLLTSRHLTRVVLGVLVAGNGVNLLIIAAAGRAGRAPVLDPDGEITLETAAEASDPLPQALVLTAIVITFAVTAFLLAMAYRTSRIEGTKGDDVVRDTSPQGRSRGEAAPPGEASASADSVDGPDGAPVPEGAESAPGGSGGPVLGAGNRPAVRGDDAETEGAKA</sequence>
<keyword evidence="10" id="KW-1185">Reference proteome</keyword>
<keyword evidence="3" id="KW-1003">Cell membrane</keyword>
<feature type="region of interest" description="Disordered" evidence="7">
    <location>
        <begin position="109"/>
        <end position="184"/>
    </location>
</feature>
<evidence type="ECO:0000256" key="1">
    <source>
        <dbReference type="ARBA" id="ARBA00004651"/>
    </source>
</evidence>
<evidence type="ECO:0000256" key="6">
    <source>
        <dbReference type="ARBA" id="ARBA00023136"/>
    </source>
</evidence>
<protein>
    <submittedName>
        <fullName evidence="9">Na(+)/H(+) antiporter subunit C</fullName>
    </submittedName>
</protein>
<comment type="subcellular location">
    <subcellularLocation>
        <location evidence="1">Cell membrane</location>
        <topology evidence="1">Multi-pass membrane protein</topology>
    </subcellularLocation>
</comment>
<feature type="compositionally biased region" description="Basic and acidic residues" evidence="7">
    <location>
        <begin position="172"/>
        <end position="184"/>
    </location>
</feature>
<dbReference type="Pfam" id="PF00420">
    <property type="entry name" value="Oxidored_q2"/>
    <property type="match status" value="1"/>
</dbReference>
<dbReference type="GO" id="GO:0005886">
    <property type="term" value="C:plasma membrane"/>
    <property type="evidence" value="ECO:0007669"/>
    <property type="project" value="UniProtKB-SubCell"/>
</dbReference>
<dbReference type="PANTHER" id="PTHR34583">
    <property type="entry name" value="ANTIPORTER SUBUNIT MNHC2-RELATED"/>
    <property type="match status" value="1"/>
</dbReference>
<keyword evidence="5 8" id="KW-1133">Transmembrane helix</keyword>
<comment type="caution">
    <text evidence="9">The sequence shown here is derived from an EMBL/GenBank/DDBJ whole genome shotgun (WGS) entry which is preliminary data.</text>
</comment>
<gene>
    <name evidence="9" type="ORF">FMM08_10725</name>
</gene>
<dbReference type="Proteomes" id="UP000321234">
    <property type="component" value="Unassembled WGS sequence"/>
</dbReference>
<proteinExistence type="inferred from homology"/>
<evidence type="ECO:0000256" key="7">
    <source>
        <dbReference type="SAM" id="MobiDB-lite"/>
    </source>
</evidence>